<evidence type="ECO:0000256" key="4">
    <source>
        <dbReference type="ARBA" id="ARBA00022525"/>
    </source>
</evidence>
<keyword evidence="4" id="KW-0964">Secreted</keyword>
<evidence type="ECO:0000256" key="1">
    <source>
        <dbReference type="ARBA" id="ARBA00004191"/>
    </source>
</evidence>
<comment type="caution">
    <text evidence="10">The sequence shown here is derived from an EMBL/GenBank/DDBJ whole genome shotgun (WGS) entry which is preliminary data.</text>
</comment>
<keyword evidence="7" id="KW-0961">Cell wall biogenesis/degradation</keyword>
<dbReference type="PANTHER" id="PTHR31375">
    <property type="match status" value="1"/>
</dbReference>
<feature type="active site" evidence="8">
    <location>
        <position position="82"/>
    </location>
</feature>
<gene>
    <name evidence="10" type="ORF">PIB30_042470</name>
</gene>
<name>A0ABU6WHA0_9FABA</name>
<evidence type="ECO:0000256" key="7">
    <source>
        <dbReference type="ARBA" id="ARBA00023316"/>
    </source>
</evidence>
<evidence type="ECO:0000256" key="9">
    <source>
        <dbReference type="RuleBase" id="RU361169"/>
    </source>
</evidence>
<evidence type="ECO:0000256" key="5">
    <source>
        <dbReference type="ARBA" id="ARBA00022801"/>
    </source>
</evidence>
<dbReference type="InterPro" id="IPR012334">
    <property type="entry name" value="Pectin_lyas_fold"/>
</dbReference>
<evidence type="ECO:0008006" key="12">
    <source>
        <dbReference type="Google" id="ProtNLM"/>
    </source>
</evidence>
<dbReference type="Pfam" id="PF00295">
    <property type="entry name" value="Glyco_hydro_28"/>
    <property type="match status" value="1"/>
</dbReference>
<evidence type="ECO:0000313" key="10">
    <source>
        <dbReference type="EMBL" id="MED6183920.1"/>
    </source>
</evidence>
<evidence type="ECO:0000256" key="3">
    <source>
        <dbReference type="ARBA" id="ARBA00022512"/>
    </source>
</evidence>
<dbReference type="InterPro" id="IPR011050">
    <property type="entry name" value="Pectin_lyase_fold/virulence"/>
</dbReference>
<evidence type="ECO:0000313" key="11">
    <source>
        <dbReference type="Proteomes" id="UP001341840"/>
    </source>
</evidence>
<comment type="similarity">
    <text evidence="2 9">Belongs to the glycosyl hydrolase 28 family.</text>
</comment>
<sequence length="234" mass="25214">MGAVEIRGPCKAPIEIEVDGTIKAPINLADLNGTEQWIKIQYVDFLTISGHGVFDGQGDDCISLGDGTKNVTVENLYCGPGHGISVGSLGKFPNEEPVEGLFVKSCTLTNTAFGLRIKTWPDTPSTITVSDLHFQDILMINVKNPVFIDQEYCPWNQCTNKQNPSKIKISKVTFKNIRGTSATQEGVILNCSSVVPCEGVELTDVTLKFNGAAAMAKCVNVKPLLRGKAPICTP</sequence>
<keyword evidence="5 9" id="KW-0378">Hydrolase</keyword>
<reference evidence="10 11" key="1">
    <citation type="journal article" date="2023" name="Plants (Basel)">
        <title>Bridging the Gap: Combining Genomics and Transcriptomics Approaches to Understand Stylosanthes scabra, an Orphan Legume from the Brazilian Caatinga.</title>
        <authorList>
            <person name="Ferreira-Neto J.R.C."/>
            <person name="da Silva M.D."/>
            <person name="Binneck E."/>
            <person name="de Melo N.F."/>
            <person name="da Silva R.H."/>
            <person name="de Melo A.L.T.M."/>
            <person name="Pandolfi V."/>
            <person name="Bustamante F.O."/>
            <person name="Brasileiro-Vidal A.C."/>
            <person name="Benko-Iseppon A.M."/>
        </authorList>
    </citation>
    <scope>NUCLEOTIDE SEQUENCE [LARGE SCALE GENOMIC DNA]</scope>
    <source>
        <tissue evidence="10">Leaves</tissue>
    </source>
</reference>
<keyword evidence="3" id="KW-0134">Cell wall</keyword>
<comment type="subcellular location">
    <subcellularLocation>
        <location evidence="1">Secreted</location>
        <location evidence="1">Cell wall</location>
    </subcellularLocation>
</comment>
<dbReference type="EMBL" id="JASCZI010181484">
    <property type="protein sequence ID" value="MED6183920.1"/>
    <property type="molecule type" value="Genomic_DNA"/>
</dbReference>
<evidence type="ECO:0000256" key="2">
    <source>
        <dbReference type="ARBA" id="ARBA00008834"/>
    </source>
</evidence>
<evidence type="ECO:0000256" key="6">
    <source>
        <dbReference type="ARBA" id="ARBA00023295"/>
    </source>
</evidence>
<protein>
    <recommendedName>
        <fullName evidence="12">Polygalacturonase</fullName>
    </recommendedName>
</protein>
<dbReference type="Gene3D" id="2.160.20.10">
    <property type="entry name" value="Single-stranded right-handed beta-helix, Pectin lyase-like"/>
    <property type="match status" value="2"/>
</dbReference>
<organism evidence="10 11">
    <name type="scientific">Stylosanthes scabra</name>
    <dbReference type="NCBI Taxonomy" id="79078"/>
    <lineage>
        <taxon>Eukaryota</taxon>
        <taxon>Viridiplantae</taxon>
        <taxon>Streptophyta</taxon>
        <taxon>Embryophyta</taxon>
        <taxon>Tracheophyta</taxon>
        <taxon>Spermatophyta</taxon>
        <taxon>Magnoliopsida</taxon>
        <taxon>eudicotyledons</taxon>
        <taxon>Gunneridae</taxon>
        <taxon>Pentapetalae</taxon>
        <taxon>rosids</taxon>
        <taxon>fabids</taxon>
        <taxon>Fabales</taxon>
        <taxon>Fabaceae</taxon>
        <taxon>Papilionoideae</taxon>
        <taxon>50 kb inversion clade</taxon>
        <taxon>dalbergioids sensu lato</taxon>
        <taxon>Dalbergieae</taxon>
        <taxon>Pterocarpus clade</taxon>
        <taxon>Stylosanthes</taxon>
    </lineage>
</organism>
<proteinExistence type="inferred from homology"/>
<keyword evidence="11" id="KW-1185">Reference proteome</keyword>
<dbReference type="Proteomes" id="UP001341840">
    <property type="component" value="Unassembled WGS sequence"/>
</dbReference>
<dbReference type="SUPFAM" id="SSF51126">
    <property type="entry name" value="Pectin lyase-like"/>
    <property type="match status" value="1"/>
</dbReference>
<keyword evidence="6 9" id="KW-0326">Glycosidase</keyword>
<accession>A0ABU6WHA0</accession>
<dbReference type="InterPro" id="IPR000743">
    <property type="entry name" value="Glyco_hydro_28"/>
</dbReference>
<dbReference type="PROSITE" id="PS00502">
    <property type="entry name" value="POLYGALACTURONASE"/>
    <property type="match status" value="1"/>
</dbReference>
<evidence type="ECO:0000256" key="8">
    <source>
        <dbReference type="PROSITE-ProRule" id="PRU10052"/>
    </source>
</evidence>